<dbReference type="SMR" id="A0A7V4DW94"/>
<dbReference type="EMBL" id="DTDV01000005">
    <property type="protein sequence ID" value="HGK22954.1"/>
    <property type="molecule type" value="Genomic_DNA"/>
</dbReference>
<dbReference type="GO" id="GO:0006412">
    <property type="term" value="P:translation"/>
    <property type="evidence" value="ECO:0007669"/>
    <property type="project" value="UniProtKB-UniRule"/>
</dbReference>
<dbReference type="GO" id="GO:0015935">
    <property type="term" value="C:small ribosomal subunit"/>
    <property type="evidence" value="ECO:0007669"/>
    <property type="project" value="TreeGrafter"/>
</dbReference>
<keyword evidence="3 8" id="KW-0699">rRNA-binding</keyword>
<dbReference type="PANTHER" id="PTHR33398">
    <property type="entry name" value="30S RIBOSOMAL PROTEIN S20"/>
    <property type="match status" value="1"/>
</dbReference>
<evidence type="ECO:0000256" key="8">
    <source>
        <dbReference type="HAMAP-Rule" id="MF_00500"/>
    </source>
</evidence>
<evidence type="ECO:0000256" key="3">
    <source>
        <dbReference type="ARBA" id="ARBA00022730"/>
    </source>
</evidence>
<dbReference type="AlphaFoldDB" id="A0A7V4DW94"/>
<dbReference type="GO" id="GO:0070181">
    <property type="term" value="F:small ribosomal subunit rRNA binding"/>
    <property type="evidence" value="ECO:0007669"/>
    <property type="project" value="TreeGrafter"/>
</dbReference>
<evidence type="ECO:0000256" key="2">
    <source>
        <dbReference type="ARBA" id="ARBA00007634"/>
    </source>
</evidence>
<dbReference type="OMA" id="GVIHKNA"/>
<dbReference type="InterPro" id="IPR002583">
    <property type="entry name" value="Ribosomal_bS20"/>
</dbReference>
<keyword evidence="5 8" id="KW-0689">Ribosomal protein</keyword>
<organism evidence="9">
    <name type="scientific">Dictyoglomus thermophilum</name>
    <dbReference type="NCBI Taxonomy" id="14"/>
    <lineage>
        <taxon>Bacteria</taxon>
        <taxon>Pseudomonadati</taxon>
        <taxon>Dictyoglomota</taxon>
        <taxon>Dictyoglomia</taxon>
        <taxon>Dictyoglomales</taxon>
        <taxon>Dictyoglomaceae</taxon>
        <taxon>Dictyoglomus</taxon>
    </lineage>
</organism>
<dbReference type="Gene3D" id="1.20.58.110">
    <property type="entry name" value="Ribosomal protein S20"/>
    <property type="match status" value="1"/>
</dbReference>
<proteinExistence type="inferred from homology"/>
<sequence>MANTKSAIKRIKISERNRIRNRIRLGKIKFYTKQFLKLLEENKIEEAKKVLPEVISAIDKAAQKGTLHKNTAARKKSKLMRLLNQKLSANLSS</sequence>
<keyword evidence="6 8" id="KW-0687">Ribonucleoprotein</keyword>
<evidence type="ECO:0000256" key="4">
    <source>
        <dbReference type="ARBA" id="ARBA00022884"/>
    </source>
</evidence>
<dbReference type="InterPro" id="IPR036510">
    <property type="entry name" value="Ribosomal_bS20_sf"/>
</dbReference>
<evidence type="ECO:0000256" key="6">
    <source>
        <dbReference type="ARBA" id="ARBA00023274"/>
    </source>
</evidence>
<comment type="function">
    <text evidence="1 8">Binds directly to 16S ribosomal RNA.</text>
</comment>
<dbReference type="FunFam" id="1.20.58.110:FF:000001">
    <property type="entry name" value="30S ribosomal protein S20"/>
    <property type="match status" value="1"/>
</dbReference>
<evidence type="ECO:0000256" key="7">
    <source>
        <dbReference type="ARBA" id="ARBA00035136"/>
    </source>
</evidence>
<name>A0A7V4DW94_DICTH</name>
<evidence type="ECO:0000256" key="5">
    <source>
        <dbReference type="ARBA" id="ARBA00022980"/>
    </source>
</evidence>
<reference evidence="9" key="1">
    <citation type="journal article" date="2020" name="mSystems">
        <title>Genome- and Community-Level Interaction Insights into Carbon Utilization and Element Cycling Functions of Hydrothermarchaeota in Hydrothermal Sediment.</title>
        <authorList>
            <person name="Zhou Z."/>
            <person name="Liu Y."/>
            <person name="Xu W."/>
            <person name="Pan J."/>
            <person name="Luo Z.H."/>
            <person name="Li M."/>
        </authorList>
    </citation>
    <scope>NUCLEOTIDE SEQUENCE [LARGE SCALE GENOMIC DNA]</scope>
    <source>
        <strain evidence="9">SpSt-70</strain>
    </source>
</reference>
<protein>
    <recommendedName>
        <fullName evidence="7 8">Small ribosomal subunit protein bS20</fullName>
    </recommendedName>
</protein>
<gene>
    <name evidence="8" type="primary">rpsT</name>
    <name evidence="9" type="ORF">ENU78_00655</name>
</gene>
<accession>A0A7V4DW94</accession>
<dbReference type="NCBIfam" id="TIGR00029">
    <property type="entry name" value="S20"/>
    <property type="match status" value="1"/>
</dbReference>
<dbReference type="HAMAP" id="MF_00500">
    <property type="entry name" value="Ribosomal_bS20"/>
    <property type="match status" value="1"/>
</dbReference>
<evidence type="ECO:0000256" key="1">
    <source>
        <dbReference type="ARBA" id="ARBA00003134"/>
    </source>
</evidence>
<dbReference type="Pfam" id="PF01649">
    <property type="entry name" value="Ribosomal_S20p"/>
    <property type="match status" value="1"/>
</dbReference>
<dbReference type="GO" id="GO:0003735">
    <property type="term" value="F:structural constituent of ribosome"/>
    <property type="evidence" value="ECO:0007669"/>
    <property type="project" value="InterPro"/>
</dbReference>
<dbReference type="PANTHER" id="PTHR33398:SF1">
    <property type="entry name" value="SMALL RIBOSOMAL SUBUNIT PROTEIN BS20C"/>
    <property type="match status" value="1"/>
</dbReference>
<dbReference type="SUPFAM" id="SSF46992">
    <property type="entry name" value="Ribosomal protein S20"/>
    <property type="match status" value="1"/>
</dbReference>
<comment type="similarity">
    <text evidence="2 8">Belongs to the bacterial ribosomal protein bS20 family.</text>
</comment>
<evidence type="ECO:0000313" key="9">
    <source>
        <dbReference type="EMBL" id="HGK22954.1"/>
    </source>
</evidence>
<keyword evidence="4 8" id="KW-0694">RNA-binding</keyword>
<dbReference type="RefSeq" id="WP_012547871.1">
    <property type="nucleotide sequence ID" value="NZ_VTFL01000005.1"/>
</dbReference>
<dbReference type="GO" id="GO:0005829">
    <property type="term" value="C:cytosol"/>
    <property type="evidence" value="ECO:0007669"/>
    <property type="project" value="TreeGrafter"/>
</dbReference>
<comment type="caution">
    <text evidence="9">The sequence shown here is derived from an EMBL/GenBank/DDBJ whole genome shotgun (WGS) entry which is preliminary data.</text>
</comment>